<dbReference type="PROSITE" id="PS51186">
    <property type="entry name" value="GNAT"/>
    <property type="match status" value="1"/>
</dbReference>
<evidence type="ECO:0000259" key="1">
    <source>
        <dbReference type="PROSITE" id="PS51186"/>
    </source>
</evidence>
<protein>
    <submittedName>
        <fullName evidence="2">Ribosomal-protein-alanine N-acetyltransferase</fullName>
    </submittedName>
</protein>
<dbReference type="OrthoDB" id="423921at2"/>
<evidence type="ECO:0000313" key="2">
    <source>
        <dbReference type="EMBL" id="SFG16175.1"/>
    </source>
</evidence>
<organism evidence="2 3">
    <name type="scientific">Sporolactobacillus nakayamae</name>
    <dbReference type="NCBI Taxonomy" id="269670"/>
    <lineage>
        <taxon>Bacteria</taxon>
        <taxon>Bacillati</taxon>
        <taxon>Bacillota</taxon>
        <taxon>Bacilli</taxon>
        <taxon>Bacillales</taxon>
        <taxon>Sporolactobacillaceae</taxon>
        <taxon>Sporolactobacillus</taxon>
    </lineage>
</organism>
<dbReference type="PANTHER" id="PTHR43415">
    <property type="entry name" value="SPERMIDINE N(1)-ACETYLTRANSFERASE"/>
    <property type="match status" value="1"/>
</dbReference>
<dbReference type="SUPFAM" id="SSF55729">
    <property type="entry name" value="Acyl-CoA N-acyltransferases (Nat)"/>
    <property type="match status" value="1"/>
</dbReference>
<name>A0A1I2PIY6_9BACL</name>
<keyword evidence="3" id="KW-1185">Reference proteome</keyword>
<gene>
    <name evidence="2" type="ORF">SAMN02982927_00843</name>
</gene>
<dbReference type="GO" id="GO:0016747">
    <property type="term" value="F:acyltransferase activity, transferring groups other than amino-acyl groups"/>
    <property type="evidence" value="ECO:0007669"/>
    <property type="project" value="InterPro"/>
</dbReference>
<feature type="domain" description="N-acetyltransferase" evidence="1">
    <location>
        <begin position="4"/>
        <end position="155"/>
    </location>
</feature>
<dbReference type="PANTHER" id="PTHR43415:SF3">
    <property type="entry name" value="GNAT-FAMILY ACETYLTRANSFERASE"/>
    <property type="match status" value="1"/>
</dbReference>
<dbReference type="RefSeq" id="WP_093670382.1">
    <property type="nucleotide sequence ID" value="NZ_FOOY01000005.1"/>
</dbReference>
<dbReference type="Gene3D" id="3.40.630.30">
    <property type="match status" value="1"/>
</dbReference>
<sequence length="157" mass="18087">MDQYKIKLMNDHDARIIAKWAYEAPYDFYNMENDPEDLEELLDSEARKDAYYSVFDEQNRLIGFFCFDEQIETVEIGLGMRPDLTGKGAGEAFLNAGLSFAQEKFKKPHFSLAVATFNKRALKVYERAGFEIEETVMVKTNGGVYPFYSMVLTEEKA</sequence>
<dbReference type="Proteomes" id="UP000198752">
    <property type="component" value="Unassembled WGS sequence"/>
</dbReference>
<dbReference type="InterPro" id="IPR000182">
    <property type="entry name" value="GNAT_dom"/>
</dbReference>
<dbReference type="InterPro" id="IPR016181">
    <property type="entry name" value="Acyl_CoA_acyltransferase"/>
</dbReference>
<keyword evidence="2" id="KW-0808">Transferase</keyword>
<dbReference type="EMBL" id="FOOY01000005">
    <property type="protein sequence ID" value="SFG16175.1"/>
    <property type="molecule type" value="Genomic_DNA"/>
</dbReference>
<accession>A0A1I2PIY6</accession>
<proteinExistence type="predicted"/>
<reference evidence="3" key="1">
    <citation type="submission" date="2016-10" db="EMBL/GenBank/DDBJ databases">
        <authorList>
            <person name="Varghese N."/>
            <person name="Submissions S."/>
        </authorList>
    </citation>
    <scope>NUCLEOTIDE SEQUENCE [LARGE SCALE GENOMIC DNA]</scope>
    <source>
        <strain evidence="3">ATCC 700379</strain>
    </source>
</reference>
<dbReference type="Pfam" id="PF00583">
    <property type="entry name" value="Acetyltransf_1"/>
    <property type="match status" value="1"/>
</dbReference>
<evidence type="ECO:0000313" key="3">
    <source>
        <dbReference type="Proteomes" id="UP000198752"/>
    </source>
</evidence>
<dbReference type="AlphaFoldDB" id="A0A1I2PIY6"/>
<dbReference type="STRING" id="269670.SAMN02982927_00843"/>